<dbReference type="GO" id="GO:0030632">
    <property type="term" value="P:D-alanine biosynthetic process"/>
    <property type="evidence" value="ECO:0007669"/>
    <property type="project" value="UniProtKB-UniRule"/>
</dbReference>
<dbReference type="Gene3D" id="2.40.37.10">
    <property type="entry name" value="Lyase, Ornithine Decarboxylase, Chain A, domain 1"/>
    <property type="match status" value="1"/>
</dbReference>
<dbReference type="FunFam" id="3.20.20.10:FF:000002">
    <property type="entry name" value="Alanine racemase"/>
    <property type="match status" value="1"/>
</dbReference>
<dbReference type="GO" id="GO:0008784">
    <property type="term" value="F:alanine racemase activity"/>
    <property type="evidence" value="ECO:0007669"/>
    <property type="project" value="UniProtKB-UniRule"/>
</dbReference>
<protein>
    <recommendedName>
        <fullName evidence="4">Alanine racemase</fullName>
        <ecNumber evidence="4">5.1.1.1</ecNumber>
    </recommendedName>
</protein>
<feature type="modified residue" description="N6-(pyridoxal phosphate)lysine" evidence="4 5">
    <location>
        <position position="36"/>
    </location>
</feature>
<feature type="domain" description="Alanine racemase C-terminal" evidence="7">
    <location>
        <begin position="238"/>
        <end position="363"/>
    </location>
</feature>
<feature type="binding site" evidence="4 6">
    <location>
        <position position="132"/>
    </location>
    <ligand>
        <name>substrate</name>
    </ligand>
</feature>
<dbReference type="STRING" id="1120990.SAMN03080614_101113"/>
<dbReference type="Gene3D" id="3.20.20.10">
    <property type="entry name" value="Alanine racemase"/>
    <property type="match status" value="1"/>
</dbReference>
<evidence type="ECO:0000256" key="2">
    <source>
        <dbReference type="ARBA" id="ARBA00022898"/>
    </source>
</evidence>
<evidence type="ECO:0000256" key="3">
    <source>
        <dbReference type="ARBA" id="ARBA00023235"/>
    </source>
</evidence>
<name>A0A1H9ZN21_9FIRM</name>
<dbReference type="CDD" id="cd00430">
    <property type="entry name" value="PLPDE_III_AR"/>
    <property type="match status" value="1"/>
</dbReference>
<comment type="cofactor">
    <cofactor evidence="1 4 5">
        <name>pyridoxal 5'-phosphate</name>
        <dbReference type="ChEBI" id="CHEBI:597326"/>
    </cofactor>
</comment>
<dbReference type="AlphaFoldDB" id="A0A1H9ZN21"/>
<dbReference type="UniPathway" id="UPA00042">
    <property type="reaction ID" value="UER00497"/>
</dbReference>
<dbReference type="SUPFAM" id="SSF51419">
    <property type="entry name" value="PLP-binding barrel"/>
    <property type="match status" value="1"/>
</dbReference>
<dbReference type="GO" id="GO:0005829">
    <property type="term" value="C:cytosol"/>
    <property type="evidence" value="ECO:0007669"/>
    <property type="project" value="TreeGrafter"/>
</dbReference>
<dbReference type="GO" id="GO:0030170">
    <property type="term" value="F:pyridoxal phosphate binding"/>
    <property type="evidence" value="ECO:0007669"/>
    <property type="project" value="UniProtKB-UniRule"/>
</dbReference>
<evidence type="ECO:0000313" key="9">
    <source>
        <dbReference type="Proteomes" id="UP000243819"/>
    </source>
</evidence>
<evidence type="ECO:0000256" key="5">
    <source>
        <dbReference type="PIRSR" id="PIRSR600821-50"/>
    </source>
</evidence>
<dbReference type="PRINTS" id="PR00992">
    <property type="entry name" value="ALARACEMASE"/>
</dbReference>
<evidence type="ECO:0000256" key="1">
    <source>
        <dbReference type="ARBA" id="ARBA00001933"/>
    </source>
</evidence>
<proteinExistence type="inferred from homology"/>
<dbReference type="SUPFAM" id="SSF50621">
    <property type="entry name" value="Alanine racemase C-terminal domain-like"/>
    <property type="match status" value="1"/>
</dbReference>
<evidence type="ECO:0000313" key="8">
    <source>
        <dbReference type="EMBL" id="SES82952.1"/>
    </source>
</evidence>
<feature type="active site" description="Proton acceptor; specific for L-alanine" evidence="4">
    <location>
        <position position="259"/>
    </location>
</feature>
<dbReference type="NCBIfam" id="TIGR00492">
    <property type="entry name" value="alr"/>
    <property type="match status" value="1"/>
</dbReference>
<evidence type="ECO:0000256" key="6">
    <source>
        <dbReference type="PIRSR" id="PIRSR600821-52"/>
    </source>
</evidence>
<dbReference type="SMART" id="SM01005">
    <property type="entry name" value="Ala_racemase_C"/>
    <property type="match status" value="1"/>
</dbReference>
<dbReference type="InterPro" id="IPR000821">
    <property type="entry name" value="Ala_racemase"/>
</dbReference>
<gene>
    <name evidence="8" type="ORF">SAMN03080614_101113</name>
</gene>
<dbReference type="RefSeq" id="WP_091349646.1">
    <property type="nucleotide sequence ID" value="NZ_FOIF01000011.1"/>
</dbReference>
<dbReference type="EMBL" id="FOIF01000011">
    <property type="protein sequence ID" value="SES82952.1"/>
    <property type="molecule type" value="Genomic_DNA"/>
</dbReference>
<dbReference type="InterPro" id="IPR029066">
    <property type="entry name" value="PLP-binding_barrel"/>
</dbReference>
<dbReference type="InterPro" id="IPR009006">
    <property type="entry name" value="Ala_racemase/Decarboxylase_C"/>
</dbReference>
<dbReference type="HAMAP" id="MF_01201">
    <property type="entry name" value="Ala_racemase"/>
    <property type="match status" value="1"/>
</dbReference>
<evidence type="ECO:0000259" key="7">
    <source>
        <dbReference type="SMART" id="SM01005"/>
    </source>
</evidence>
<comment type="catalytic activity">
    <reaction evidence="4">
        <text>L-alanine = D-alanine</text>
        <dbReference type="Rhea" id="RHEA:20249"/>
        <dbReference type="ChEBI" id="CHEBI:57416"/>
        <dbReference type="ChEBI" id="CHEBI:57972"/>
        <dbReference type="EC" id="5.1.1.1"/>
    </reaction>
</comment>
<dbReference type="PROSITE" id="PS00395">
    <property type="entry name" value="ALANINE_RACEMASE"/>
    <property type="match status" value="1"/>
</dbReference>
<feature type="active site" description="Proton acceptor; specific for D-alanine" evidence="4">
    <location>
        <position position="36"/>
    </location>
</feature>
<dbReference type="Pfam" id="PF00842">
    <property type="entry name" value="Ala_racemase_C"/>
    <property type="match status" value="1"/>
</dbReference>
<organism evidence="8 9">
    <name type="scientific">Anaerobranca gottschalkii DSM 13577</name>
    <dbReference type="NCBI Taxonomy" id="1120990"/>
    <lineage>
        <taxon>Bacteria</taxon>
        <taxon>Bacillati</taxon>
        <taxon>Bacillota</taxon>
        <taxon>Clostridia</taxon>
        <taxon>Eubacteriales</taxon>
        <taxon>Proteinivoracaceae</taxon>
        <taxon>Anaerobranca</taxon>
    </lineage>
</organism>
<feature type="binding site" evidence="4 6">
    <location>
        <position position="307"/>
    </location>
    <ligand>
        <name>substrate</name>
    </ligand>
</feature>
<keyword evidence="9" id="KW-1185">Reference proteome</keyword>
<dbReference type="InterPro" id="IPR011079">
    <property type="entry name" value="Ala_racemase_C"/>
</dbReference>
<sequence>MYRKTFAEIHLDNIIHNIGVLTERLPKDVKIMAVVKADGYGHGSVEVSKAAIKGGAEYLAVALVEEAVVLRENGITDTPILVLGYTPPQSADDLVRYNITPTLYDLDLAKALNSKLTNKIKVHVKVDTGMGRLGVLPRNINSFLLELTKLDNIEVEGIFTHYAAGEERENPHTVKQFLKFKEILANLPYQIPLKHIANSAGAMENLTDQSFNMVRLGIAMYGLYPSQKQKGKVFLKPALELKSEIAYLKEVEKGAPISYSMTYKTSGPATIATIPIGYADGYFRDFSNKGFVTIKGKKAPVVGRVCMDYIMVDVTGIPVKLGDEVLIYALEGENTVDNLAPLIDTINYELVCAISKRVPRIYRGLEG</sequence>
<accession>A0A1H9ZN21</accession>
<dbReference type="EC" id="5.1.1.1" evidence="4"/>
<comment type="function">
    <text evidence="4">Catalyzes the interconversion of L-alanine and D-alanine. May also act on other amino acids.</text>
</comment>
<reference evidence="9" key="1">
    <citation type="submission" date="2016-10" db="EMBL/GenBank/DDBJ databases">
        <authorList>
            <person name="Varghese N."/>
            <person name="Submissions S."/>
        </authorList>
    </citation>
    <scope>NUCLEOTIDE SEQUENCE [LARGE SCALE GENOMIC DNA]</scope>
    <source>
        <strain evidence="9">DSM 13577</strain>
    </source>
</reference>
<dbReference type="PANTHER" id="PTHR30511">
    <property type="entry name" value="ALANINE RACEMASE"/>
    <property type="match status" value="1"/>
</dbReference>
<comment type="pathway">
    <text evidence="4">Amino-acid biosynthesis; D-alanine biosynthesis; D-alanine from L-alanine: step 1/1.</text>
</comment>
<evidence type="ECO:0000256" key="4">
    <source>
        <dbReference type="HAMAP-Rule" id="MF_01201"/>
    </source>
</evidence>
<dbReference type="PANTHER" id="PTHR30511:SF0">
    <property type="entry name" value="ALANINE RACEMASE, CATABOLIC-RELATED"/>
    <property type="match status" value="1"/>
</dbReference>
<keyword evidence="3 4" id="KW-0413">Isomerase</keyword>
<dbReference type="Proteomes" id="UP000243819">
    <property type="component" value="Unassembled WGS sequence"/>
</dbReference>
<comment type="similarity">
    <text evidence="4">Belongs to the alanine racemase family.</text>
</comment>
<dbReference type="Pfam" id="PF01168">
    <property type="entry name" value="Ala_racemase_N"/>
    <property type="match status" value="1"/>
</dbReference>
<dbReference type="InterPro" id="IPR020622">
    <property type="entry name" value="Ala_racemase_pyridoxalP-BS"/>
</dbReference>
<dbReference type="InterPro" id="IPR001608">
    <property type="entry name" value="Ala_racemase_N"/>
</dbReference>
<dbReference type="GO" id="GO:0009252">
    <property type="term" value="P:peptidoglycan biosynthetic process"/>
    <property type="evidence" value="ECO:0007669"/>
    <property type="project" value="TreeGrafter"/>
</dbReference>
<keyword evidence="2 4" id="KW-0663">Pyridoxal phosphate</keyword>